<name>A0A9P4IFT7_9PEZI</name>
<comment type="caution">
    <text evidence="3">The sequence shown here is derived from an EMBL/GenBank/DDBJ whole genome shotgun (WGS) entry which is preliminary data.</text>
</comment>
<sequence length="325" mass="37175">MRLLHTASLKLENVSSDDPPPYAILSHTWGAPEDEILFQDMAMGPQQAALKASFIKVKFVCDQARDDGLEYCWIDTCCIDKSSSAELQEALNSMFRWYQRSEVCYAYLSDVVNSRWFTRGWTLQELIAPKHVVFFTGGWKKIGTKYTLTAILQRITGIDSDALSDSRHIHERSIAQRMSWASQRETSRSEDMAYCLMGIFAVNMPMLYGEGTQAFHRLQEEIMKISNDMSILAWRRDFELTPSYSHVPLAKSPRDFKMSAMVRPSHLLLQSQRELQESLCNGLELPHGNRVVGVEVEVRNERPPPTELPGDSFVRPRCRTETNPC</sequence>
<feature type="domain" description="DUF8212" evidence="2">
    <location>
        <begin position="213"/>
        <end position="275"/>
    </location>
</feature>
<dbReference type="InterPro" id="IPR010730">
    <property type="entry name" value="HET"/>
</dbReference>
<dbReference type="Pfam" id="PF06985">
    <property type="entry name" value="HET"/>
    <property type="match status" value="1"/>
</dbReference>
<keyword evidence="4" id="KW-1185">Reference proteome</keyword>
<dbReference type="InterPro" id="IPR058525">
    <property type="entry name" value="DUF8212"/>
</dbReference>
<protein>
    <submittedName>
        <fullName evidence="3">HET-domain-containing protein</fullName>
    </submittedName>
</protein>
<dbReference type="Pfam" id="PF26640">
    <property type="entry name" value="DUF8212"/>
    <property type="match status" value="1"/>
</dbReference>
<evidence type="ECO:0000259" key="1">
    <source>
        <dbReference type="Pfam" id="PF06985"/>
    </source>
</evidence>
<evidence type="ECO:0000259" key="2">
    <source>
        <dbReference type="Pfam" id="PF26640"/>
    </source>
</evidence>
<reference evidence="3" key="1">
    <citation type="journal article" date="2020" name="Stud. Mycol.">
        <title>101 Dothideomycetes genomes: a test case for predicting lifestyles and emergence of pathogens.</title>
        <authorList>
            <person name="Haridas S."/>
            <person name="Albert R."/>
            <person name="Binder M."/>
            <person name="Bloem J."/>
            <person name="Labutti K."/>
            <person name="Salamov A."/>
            <person name="Andreopoulos B."/>
            <person name="Baker S."/>
            <person name="Barry K."/>
            <person name="Bills G."/>
            <person name="Bluhm B."/>
            <person name="Cannon C."/>
            <person name="Castanera R."/>
            <person name="Culley D."/>
            <person name="Daum C."/>
            <person name="Ezra D."/>
            <person name="Gonzalez J."/>
            <person name="Henrissat B."/>
            <person name="Kuo A."/>
            <person name="Liang C."/>
            <person name="Lipzen A."/>
            <person name="Lutzoni F."/>
            <person name="Magnuson J."/>
            <person name="Mondo S."/>
            <person name="Nolan M."/>
            <person name="Ohm R."/>
            <person name="Pangilinan J."/>
            <person name="Park H.-J."/>
            <person name="Ramirez L."/>
            <person name="Alfaro M."/>
            <person name="Sun H."/>
            <person name="Tritt A."/>
            <person name="Yoshinaga Y."/>
            <person name="Zwiers L.-H."/>
            <person name="Turgeon B."/>
            <person name="Goodwin S."/>
            <person name="Spatafora J."/>
            <person name="Crous P."/>
            <person name="Grigoriev I."/>
        </authorList>
    </citation>
    <scope>NUCLEOTIDE SEQUENCE</scope>
    <source>
        <strain evidence="3">CBS 133067</strain>
    </source>
</reference>
<evidence type="ECO:0000313" key="3">
    <source>
        <dbReference type="EMBL" id="KAF2100169.1"/>
    </source>
</evidence>
<dbReference type="EMBL" id="ML978124">
    <property type="protein sequence ID" value="KAF2100169.1"/>
    <property type="molecule type" value="Genomic_DNA"/>
</dbReference>
<feature type="domain" description="Heterokaryon incompatibility" evidence="1">
    <location>
        <begin position="22"/>
        <end position="109"/>
    </location>
</feature>
<dbReference type="Proteomes" id="UP000799772">
    <property type="component" value="Unassembled WGS sequence"/>
</dbReference>
<dbReference type="PANTHER" id="PTHR10622">
    <property type="entry name" value="HET DOMAIN-CONTAINING PROTEIN"/>
    <property type="match status" value="1"/>
</dbReference>
<dbReference type="AlphaFoldDB" id="A0A9P4IFT7"/>
<gene>
    <name evidence="3" type="ORF">NA57DRAFT_64847</name>
</gene>
<evidence type="ECO:0000313" key="4">
    <source>
        <dbReference type="Proteomes" id="UP000799772"/>
    </source>
</evidence>
<dbReference type="PANTHER" id="PTHR10622:SF10">
    <property type="entry name" value="HET DOMAIN-CONTAINING PROTEIN"/>
    <property type="match status" value="1"/>
</dbReference>
<proteinExistence type="predicted"/>
<dbReference type="OrthoDB" id="674604at2759"/>
<accession>A0A9P4IFT7</accession>
<organism evidence="3 4">
    <name type="scientific">Rhizodiscina lignyota</name>
    <dbReference type="NCBI Taxonomy" id="1504668"/>
    <lineage>
        <taxon>Eukaryota</taxon>
        <taxon>Fungi</taxon>
        <taxon>Dikarya</taxon>
        <taxon>Ascomycota</taxon>
        <taxon>Pezizomycotina</taxon>
        <taxon>Dothideomycetes</taxon>
        <taxon>Pleosporomycetidae</taxon>
        <taxon>Aulographales</taxon>
        <taxon>Rhizodiscinaceae</taxon>
        <taxon>Rhizodiscina</taxon>
    </lineage>
</organism>